<feature type="domain" description="Importin N-terminal" evidence="7">
    <location>
        <begin position="24"/>
        <end position="90"/>
    </location>
</feature>
<organism evidence="8 9">
    <name type="scientific">Cairina moschata</name>
    <name type="common">Muscovy duck</name>
    <dbReference type="NCBI Taxonomy" id="8855"/>
    <lineage>
        <taxon>Eukaryota</taxon>
        <taxon>Metazoa</taxon>
        <taxon>Chordata</taxon>
        <taxon>Craniata</taxon>
        <taxon>Vertebrata</taxon>
        <taxon>Euteleostomi</taxon>
        <taxon>Archelosauria</taxon>
        <taxon>Archosauria</taxon>
        <taxon>Dinosauria</taxon>
        <taxon>Saurischia</taxon>
        <taxon>Theropoda</taxon>
        <taxon>Coelurosauria</taxon>
        <taxon>Aves</taxon>
        <taxon>Neognathae</taxon>
        <taxon>Galloanserae</taxon>
        <taxon>Anseriformes</taxon>
        <taxon>Anatidae</taxon>
        <taxon>Anatinae</taxon>
        <taxon>Cairina</taxon>
    </lineage>
</organism>
<evidence type="ECO:0000256" key="6">
    <source>
        <dbReference type="SAM" id="MobiDB-lite"/>
    </source>
</evidence>
<evidence type="ECO:0000256" key="4">
    <source>
        <dbReference type="ARBA" id="ARBA00022737"/>
    </source>
</evidence>
<dbReference type="InterPro" id="IPR001494">
    <property type="entry name" value="Importin-beta_N"/>
</dbReference>
<feature type="region of interest" description="Disordered" evidence="6">
    <location>
        <begin position="299"/>
        <end position="325"/>
    </location>
</feature>
<reference evidence="8" key="2">
    <citation type="submission" date="2025-09" db="UniProtKB">
        <authorList>
            <consortium name="Ensembl"/>
        </authorList>
    </citation>
    <scope>IDENTIFICATION</scope>
</reference>
<feature type="region of interest" description="Disordered" evidence="6">
    <location>
        <begin position="600"/>
        <end position="636"/>
    </location>
</feature>
<dbReference type="InterPro" id="IPR016024">
    <property type="entry name" value="ARM-type_fold"/>
</dbReference>
<dbReference type="InterPro" id="IPR040122">
    <property type="entry name" value="Importin_beta"/>
</dbReference>
<dbReference type="SUPFAM" id="SSF48371">
    <property type="entry name" value="ARM repeat"/>
    <property type="match status" value="1"/>
</dbReference>
<feature type="compositionally biased region" description="Low complexity" evidence="6">
    <location>
        <begin position="604"/>
        <end position="613"/>
    </location>
</feature>
<keyword evidence="3" id="KW-0963">Cytoplasm</keyword>
<evidence type="ECO:0000313" key="8">
    <source>
        <dbReference type="Ensembl" id="ENSCMMP00000022776.1"/>
    </source>
</evidence>
<dbReference type="GO" id="GO:0006606">
    <property type="term" value="P:protein import into nucleus"/>
    <property type="evidence" value="ECO:0007669"/>
    <property type="project" value="InterPro"/>
</dbReference>
<reference evidence="8" key="1">
    <citation type="submission" date="2025-08" db="UniProtKB">
        <authorList>
            <consortium name="Ensembl"/>
        </authorList>
    </citation>
    <scope>IDENTIFICATION</scope>
</reference>
<evidence type="ECO:0000256" key="1">
    <source>
        <dbReference type="ARBA" id="ARBA00004496"/>
    </source>
</evidence>
<feature type="compositionally biased region" description="Acidic residues" evidence="6">
    <location>
        <begin position="614"/>
        <end position="636"/>
    </location>
</feature>
<dbReference type="GO" id="GO:0005737">
    <property type="term" value="C:cytoplasm"/>
    <property type="evidence" value="ECO:0007669"/>
    <property type="project" value="UniProtKB-SubCell"/>
</dbReference>
<dbReference type="GO" id="GO:0031267">
    <property type="term" value="F:small GTPase binding"/>
    <property type="evidence" value="ECO:0007669"/>
    <property type="project" value="InterPro"/>
</dbReference>
<dbReference type="Ensembl" id="ENSCMMT00000024932.1">
    <property type="protein sequence ID" value="ENSCMMP00000022776.1"/>
    <property type="gene ID" value="ENSCMMG00000014240.1"/>
</dbReference>
<protein>
    <submittedName>
        <fullName evidence="8">Importin 4</fullName>
    </submittedName>
</protein>
<evidence type="ECO:0000313" key="9">
    <source>
        <dbReference type="Proteomes" id="UP000694556"/>
    </source>
</evidence>
<proteinExistence type="predicted"/>
<dbReference type="PANTHER" id="PTHR10527">
    <property type="entry name" value="IMPORTIN BETA"/>
    <property type="match status" value="1"/>
</dbReference>
<feature type="region of interest" description="Disordered" evidence="6">
    <location>
        <begin position="977"/>
        <end position="1139"/>
    </location>
</feature>
<evidence type="ECO:0000256" key="5">
    <source>
        <dbReference type="ARBA" id="ARBA00022927"/>
    </source>
</evidence>
<feature type="compositionally biased region" description="Polar residues" evidence="6">
    <location>
        <begin position="1110"/>
        <end position="1120"/>
    </location>
</feature>
<feature type="compositionally biased region" description="Low complexity" evidence="6">
    <location>
        <begin position="987"/>
        <end position="996"/>
    </location>
</feature>
<feature type="compositionally biased region" description="Basic residues" evidence="6">
    <location>
        <begin position="1052"/>
        <end position="1065"/>
    </location>
</feature>
<evidence type="ECO:0000259" key="7">
    <source>
        <dbReference type="PROSITE" id="PS50166"/>
    </source>
</evidence>
<evidence type="ECO:0000256" key="2">
    <source>
        <dbReference type="ARBA" id="ARBA00022448"/>
    </source>
</evidence>
<dbReference type="PROSITE" id="PS50166">
    <property type="entry name" value="IMPORTIN_B_NT"/>
    <property type="match status" value="1"/>
</dbReference>
<dbReference type="SMART" id="SM00913">
    <property type="entry name" value="IBN_N"/>
    <property type="match status" value="1"/>
</dbReference>
<dbReference type="Gene3D" id="1.25.10.10">
    <property type="entry name" value="Leucine-rich Repeat Variant"/>
    <property type="match status" value="1"/>
</dbReference>
<keyword evidence="4" id="KW-0677">Repeat</keyword>
<feature type="compositionally biased region" description="Low complexity" evidence="6">
    <location>
        <begin position="1029"/>
        <end position="1038"/>
    </location>
</feature>
<comment type="subcellular location">
    <subcellularLocation>
        <location evidence="1">Cytoplasm</location>
    </subcellularLocation>
</comment>
<dbReference type="InterPro" id="IPR011989">
    <property type="entry name" value="ARM-like"/>
</dbReference>
<name>A0A8C3CM44_CAIMO</name>
<feature type="compositionally biased region" description="Basic and acidic residues" evidence="6">
    <location>
        <begin position="1066"/>
        <end position="1083"/>
    </location>
</feature>
<sequence length="1139" mass="115846">MAAPELAALLEALLEPDSDGIRRATARLREAFADPRAPAGLGELLGSAPRPQVRQLAAVLLRRRLLGHWRRLDPDLRQRLPTLLAEALERETEHAVVVALAQLAALVLRRGGVGSWGPLGAWVQGAARDPRRKEVSLLVLSAALEDAPPALAPHGPALAALCRGGLEPGAPPSTLAYALRALGGLAATLGDAHTELLRSLVPDILRALRTLIDADEERGADALEVLDELLAAAPGAVTFDLRPLLDLCLQVGGDSARGHALRARALATLGFLAQQRPRALLRGGLLGVLLGGLLGPLCAPPQRPDPEDEEEPGGDEGSRGGPSPRHAAAQVLNALAQGLPPERLLKELVPLLEPALRSPRAWERKGGLLGLGALGDGCGGVLRRKYLSPVLGALRGGLGDPEGLVRGAAACALRSLDECLQPEAGALALEALPGALAALGGPRSWFVLEALVESAGEGLGPLLEPLLGALLGALGPPRTELALSALHTLAGAAGPLLQPHGGRILAALSPLLQPPRDPPGRALTLQALEVLGALGGAVAGPGLLPGLELALGLAQEEDKPEGRRVLFSLAAAVAEALGEGAGPLLPPLVPLLLGALRRPPPPAASEAPDSFLLFDDDDEEGAEPMDDDVSSEEEEELIEVEVGGAYAAEVEDACEALGEIAEHSGAAFLPYLDTSLEAVMGLLAFPLADVRAAAYQALGSLCLGAGRARGHAPKEALQALMRAVREEPGAGPARGALGGLGRALGSAPPPELLPAIGCLLADVIAGKVACLQPGAEEEEEGEEQVEAAAELRELAGEGLAALAGGAGGGVAFAAALPPMLACLRGDLPQRSWAAAMLGEALSLLLRALPLAEALEEGGAVAEFLLGLPREELEPFLGELPRALGGFVGTGTLPTGGGGAVGRGVWGWDLWGWDLWGLGGVYGAGRCGAGGCGGGSMGLGWIWGAGGCGAGAMGWDLWGWNTWGWIYGAGIYGAGSGGAEPKRGVASPRGRGLPGAEPGRGRGLGGRGLPFVDVASRRVPAPRAGGGRGLAAAPRLGAEPGAGGRGLGAAPAPRRRPPAPRPPRPRPLRDVIAPRRPINDESGRSLKARPRPLLYSRGGRSPMGAKGRGWTSRSQPAAQSSAGGGDKSQGAGLVLSHAPS</sequence>
<keyword evidence="9" id="KW-1185">Reference proteome</keyword>
<keyword evidence="2" id="KW-0813">Transport</keyword>
<accession>A0A8C3CM44</accession>
<dbReference type="Proteomes" id="UP000694556">
    <property type="component" value="Unassembled WGS sequence"/>
</dbReference>
<keyword evidence="5" id="KW-0653">Protein transport</keyword>
<evidence type="ECO:0000256" key="3">
    <source>
        <dbReference type="ARBA" id="ARBA00022490"/>
    </source>
</evidence>
<dbReference type="AlphaFoldDB" id="A0A8C3CM44"/>